<keyword evidence="3" id="KW-1185">Reference proteome</keyword>
<reference evidence="2" key="1">
    <citation type="submission" date="2020-08" db="EMBL/GenBank/DDBJ databases">
        <title>Genome sequencing and assembly of the red palm weevil Rhynchophorus ferrugineus.</title>
        <authorList>
            <person name="Dias G.B."/>
            <person name="Bergman C.M."/>
            <person name="Manee M."/>
        </authorList>
    </citation>
    <scope>NUCLEOTIDE SEQUENCE</scope>
    <source>
        <strain evidence="2">AA-2017</strain>
        <tissue evidence="2">Whole larva</tissue>
    </source>
</reference>
<dbReference type="AlphaFoldDB" id="A0A834IEV3"/>
<evidence type="ECO:0000313" key="3">
    <source>
        <dbReference type="Proteomes" id="UP000625711"/>
    </source>
</evidence>
<dbReference type="EMBL" id="JAACXV010005768">
    <property type="protein sequence ID" value="KAF7276728.1"/>
    <property type="molecule type" value="Genomic_DNA"/>
</dbReference>
<evidence type="ECO:0000313" key="2">
    <source>
        <dbReference type="EMBL" id="KAF7276728.1"/>
    </source>
</evidence>
<feature type="region of interest" description="Disordered" evidence="1">
    <location>
        <begin position="1"/>
        <end position="32"/>
    </location>
</feature>
<name>A0A834IEV3_RHYFE</name>
<comment type="caution">
    <text evidence="2">The sequence shown here is derived from an EMBL/GenBank/DDBJ whole genome shotgun (WGS) entry which is preliminary data.</text>
</comment>
<organism evidence="2 3">
    <name type="scientific">Rhynchophorus ferrugineus</name>
    <name type="common">Red palm weevil</name>
    <name type="synonym">Curculio ferrugineus</name>
    <dbReference type="NCBI Taxonomy" id="354439"/>
    <lineage>
        <taxon>Eukaryota</taxon>
        <taxon>Metazoa</taxon>
        <taxon>Ecdysozoa</taxon>
        <taxon>Arthropoda</taxon>
        <taxon>Hexapoda</taxon>
        <taxon>Insecta</taxon>
        <taxon>Pterygota</taxon>
        <taxon>Neoptera</taxon>
        <taxon>Endopterygota</taxon>
        <taxon>Coleoptera</taxon>
        <taxon>Polyphaga</taxon>
        <taxon>Cucujiformia</taxon>
        <taxon>Curculionidae</taxon>
        <taxon>Dryophthorinae</taxon>
        <taxon>Rhynchophorus</taxon>
    </lineage>
</organism>
<gene>
    <name evidence="2" type="ORF">GWI33_009881</name>
</gene>
<dbReference type="OrthoDB" id="2107370at2759"/>
<evidence type="ECO:0000256" key="1">
    <source>
        <dbReference type="SAM" id="MobiDB-lite"/>
    </source>
</evidence>
<proteinExistence type="predicted"/>
<feature type="non-terminal residue" evidence="2">
    <location>
        <position position="1"/>
    </location>
</feature>
<dbReference type="Proteomes" id="UP000625711">
    <property type="component" value="Unassembled WGS sequence"/>
</dbReference>
<sequence length="69" mass="7537">VGSITRSPPKRENGSASNSPDPESHEVEAELLVSSASRKENASFFGKLLRLLGKLCSTHQFKNEQVLIN</sequence>
<accession>A0A834IEV3</accession>
<protein>
    <submittedName>
        <fullName evidence="2">Uncharacterized protein</fullName>
    </submittedName>
</protein>